<dbReference type="Pfam" id="PF00199">
    <property type="entry name" value="Catalase"/>
    <property type="match status" value="1"/>
</dbReference>
<name>A0A317ERY3_9SPHI</name>
<dbReference type="Pfam" id="PF06628">
    <property type="entry name" value="Catalase-rel"/>
    <property type="match status" value="1"/>
</dbReference>
<keyword evidence="4 10" id="KW-0575">Peroxidase</keyword>
<evidence type="ECO:0000256" key="4">
    <source>
        <dbReference type="ARBA" id="ARBA00022559"/>
    </source>
</evidence>
<dbReference type="EC" id="1.11.1.6" evidence="3 10"/>
<evidence type="ECO:0000256" key="11">
    <source>
        <dbReference type="PIRSR" id="PIRSR038927-1"/>
    </source>
</evidence>
<feature type="binding site" evidence="13">
    <location>
        <position position="171"/>
    </location>
    <ligand>
        <name>heme</name>
        <dbReference type="ChEBI" id="CHEBI:30413"/>
    </ligand>
</feature>
<reference evidence="19" key="1">
    <citation type="submission" date="2018-05" db="EMBL/GenBank/DDBJ databases">
        <title>Pedobacter paludis sp. nov., isolated from wetland soil.</title>
        <authorList>
            <person name="Zhang Y."/>
        </authorList>
    </citation>
    <scope>NUCLEOTIDE SEQUENCE [LARGE SCALE GENOMIC DNA]</scope>
    <source>
        <strain evidence="19">R-8</strain>
    </source>
</reference>
<evidence type="ECO:0000256" key="5">
    <source>
        <dbReference type="ARBA" id="ARBA00022617"/>
    </source>
</evidence>
<dbReference type="PROSITE" id="PS51402">
    <property type="entry name" value="CATALASE_3"/>
    <property type="match status" value="1"/>
</dbReference>
<comment type="caution">
    <text evidence="18">The sequence shown here is derived from an EMBL/GenBank/DDBJ whole genome shotgun (WGS) entry which is preliminary data.</text>
</comment>
<keyword evidence="8 10" id="KW-0408">Iron</keyword>
<dbReference type="GO" id="GO:0042744">
    <property type="term" value="P:hydrogen peroxide catabolic process"/>
    <property type="evidence" value="ECO:0007669"/>
    <property type="project" value="UniProtKB-UniRule"/>
</dbReference>
<dbReference type="InterPro" id="IPR002226">
    <property type="entry name" value="Catalase_haem_BS"/>
</dbReference>
<dbReference type="GO" id="GO:0004096">
    <property type="term" value="F:catalase activity"/>
    <property type="evidence" value="ECO:0007669"/>
    <property type="project" value="UniProtKB-UniRule"/>
</dbReference>
<feature type="active site" evidence="11">
    <location>
        <position position="85"/>
    </location>
</feature>
<dbReference type="Gene3D" id="1.20.1370.20">
    <property type="match status" value="1"/>
</dbReference>
<dbReference type="Proteomes" id="UP000245391">
    <property type="component" value="Unassembled WGS sequence"/>
</dbReference>
<dbReference type="PANTHER" id="PTHR42821">
    <property type="entry name" value="CATALASE"/>
    <property type="match status" value="1"/>
</dbReference>
<dbReference type="AlphaFoldDB" id="A0A317ERY3"/>
<gene>
    <name evidence="18" type="primary">katE</name>
    <name evidence="18" type="ORF">DF947_21785</name>
</gene>
<dbReference type="GO" id="GO:0006979">
    <property type="term" value="P:response to oxidative stress"/>
    <property type="evidence" value="ECO:0007669"/>
    <property type="project" value="InterPro"/>
</dbReference>
<feature type="binding site" description="axial binding residue" evidence="12">
    <location>
        <position position="372"/>
    </location>
    <ligand>
        <name>heme</name>
        <dbReference type="ChEBI" id="CHEBI:30413"/>
    </ligand>
    <ligandPart>
        <name>Fe</name>
        <dbReference type="ChEBI" id="CHEBI:18248"/>
    </ligandPart>
</feature>
<evidence type="ECO:0000256" key="14">
    <source>
        <dbReference type="PIRSR" id="PIRSR038927-4"/>
    </source>
</evidence>
<dbReference type="PIRSF" id="PIRSF038927">
    <property type="entry name" value="Catalase_clade2"/>
    <property type="match status" value="1"/>
</dbReference>
<evidence type="ECO:0000256" key="10">
    <source>
        <dbReference type="PIRNR" id="PIRNR038927"/>
    </source>
</evidence>
<evidence type="ECO:0000259" key="17">
    <source>
        <dbReference type="SMART" id="SM01060"/>
    </source>
</evidence>
<dbReference type="InterPro" id="IPR041399">
    <property type="entry name" value="Catalase_large_C"/>
</dbReference>
<dbReference type="GO" id="GO:0020037">
    <property type="term" value="F:heme binding"/>
    <property type="evidence" value="ECO:0007669"/>
    <property type="project" value="UniProtKB-UniRule"/>
</dbReference>
<feature type="binding site" evidence="13">
    <location>
        <position position="379"/>
    </location>
    <ligand>
        <name>heme</name>
        <dbReference type="ChEBI" id="CHEBI:30413"/>
    </ligand>
</feature>
<dbReference type="InterPro" id="IPR020835">
    <property type="entry name" value="Catalase_sf"/>
</dbReference>
<accession>A0A317ERY3</accession>
<feature type="region of interest" description="Disordered" evidence="16">
    <location>
        <begin position="1"/>
        <end position="24"/>
    </location>
</feature>
<dbReference type="InterPro" id="IPR024712">
    <property type="entry name" value="Catalase_clade2"/>
</dbReference>
<keyword evidence="6 10" id="KW-0479">Metal-binding</keyword>
<evidence type="ECO:0000256" key="12">
    <source>
        <dbReference type="PIRSR" id="PIRSR038927-2"/>
    </source>
</evidence>
<dbReference type="CDD" id="cd03132">
    <property type="entry name" value="GATase1_catalase"/>
    <property type="match status" value="1"/>
</dbReference>
<comment type="function">
    <text evidence="10">Decomposes hydrogen peroxide into water and oxygen; serves to protect cells from the toxic effects of hydrogen peroxide.</text>
</comment>
<keyword evidence="7 10" id="KW-0560">Oxidoreductase</keyword>
<dbReference type="GO" id="GO:0046872">
    <property type="term" value="F:metal ion binding"/>
    <property type="evidence" value="ECO:0007669"/>
    <property type="project" value="UniProtKB-KW"/>
</dbReference>
<dbReference type="InterPro" id="IPR010582">
    <property type="entry name" value="Catalase_immune_responsive"/>
</dbReference>
<dbReference type="SMART" id="SM01060">
    <property type="entry name" value="Catalase"/>
    <property type="match status" value="1"/>
</dbReference>
<keyword evidence="19" id="KW-1185">Reference proteome</keyword>
<evidence type="ECO:0000256" key="9">
    <source>
        <dbReference type="ARBA" id="ARBA00023324"/>
    </source>
</evidence>
<evidence type="ECO:0000256" key="3">
    <source>
        <dbReference type="ARBA" id="ARBA00012314"/>
    </source>
</evidence>
<evidence type="ECO:0000256" key="15">
    <source>
        <dbReference type="RuleBase" id="RU000498"/>
    </source>
</evidence>
<evidence type="ECO:0000313" key="19">
    <source>
        <dbReference type="Proteomes" id="UP000245391"/>
    </source>
</evidence>
<dbReference type="InterPro" id="IPR029062">
    <property type="entry name" value="Class_I_gatase-like"/>
</dbReference>
<dbReference type="FunFam" id="2.40.180.10:FF:000003">
    <property type="entry name" value="Catalase"/>
    <property type="match status" value="1"/>
</dbReference>
<evidence type="ECO:0000256" key="2">
    <source>
        <dbReference type="ARBA" id="ARBA00010660"/>
    </source>
</evidence>
<dbReference type="Gene3D" id="3.40.50.880">
    <property type="match status" value="1"/>
</dbReference>
<dbReference type="Gene3D" id="2.40.180.10">
    <property type="entry name" value="Catalase core domain"/>
    <property type="match status" value="1"/>
</dbReference>
<feature type="binding site" evidence="13">
    <location>
        <position position="368"/>
    </location>
    <ligand>
        <name>heme</name>
        <dbReference type="ChEBI" id="CHEBI:30413"/>
    </ligand>
</feature>
<keyword evidence="9 10" id="KW-0376">Hydrogen peroxide</keyword>
<protein>
    <recommendedName>
        <fullName evidence="3 10">Catalase</fullName>
        <ecNumber evidence="3 10">1.11.1.6</ecNumber>
    </recommendedName>
</protein>
<comment type="cofactor">
    <cofactor evidence="1 10 12">
        <name>heme</name>
        <dbReference type="ChEBI" id="CHEBI:30413"/>
    </cofactor>
</comment>
<evidence type="ECO:0000256" key="7">
    <source>
        <dbReference type="ARBA" id="ARBA00023002"/>
    </source>
</evidence>
<organism evidence="18 19">
    <name type="scientific">Pedobacter paludis</name>
    <dbReference type="NCBI Taxonomy" id="2203212"/>
    <lineage>
        <taxon>Bacteria</taxon>
        <taxon>Pseudomonadati</taxon>
        <taxon>Bacteroidota</taxon>
        <taxon>Sphingobacteriia</taxon>
        <taxon>Sphingobacteriales</taxon>
        <taxon>Sphingobacteriaceae</taxon>
        <taxon>Pedobacter</taxon>
    </lineage>
</organism>
<dbReference type="PROSITE" id="PS00437">
    <property type="entry name" value="CATALASE_1"/>
    <property type="match status" value="1"/>
</dbReference>
<dbReference type="PANTHER" id="PTHR42821:SF1">
    <property type="entry name" value="CATALASE-B"/>
    <property type="match status" value="1"/>
</dbReference>
<dbReference type="GO" id="GO:0005829">
    <property type="term" value="C:cytosol"/>
    <property type="evidence" value="ECO:0007669"/>
    <property type="project" value="TreeGrafter"/>
</dbReference>
<dbReference type="PROSITE" id="PS00438">
    <property type="entry name" value="CATALASE_2"/>
    <property type="match status" value="1"/>
</dbReference>
<feature type="active site" evidence="11">
    <location>
        <position position="158"/>
    </location>
</feature>
<comment type="similarity">
    <text evidence="2">Belongs to the catalase family. HPII subfamily.</text>
</comment>
<evidence type="ECO:0000256" key="1">
    <source>
        <dbReference type="ARBA" id="ARBA00001971"/>
    </source>
</evidence>
<evidence type="ECO:0000256" key="16">
    <source>
        <dbReference type="SAM" id="MobiDB-lite"/>
    </source>
</evidence>
<dbReference type="EMBL" id="QGNY01000012">
    <property type="protein sequence ID" value="PWS29680.1"/>
    <property type="molecule type" value="Genomic_DNA"/>
</dbReference>
<evidence type="ECO:0000256" key="13">
    <source>
        <dbReference type="PIRSR" id="PIRSR038927-3"/>
    </source>
</evidence>
<feature type="binding site" evidence="13">
    <location>
        <position position="82"/>
    </location>
    <ligand>
        <name>heme</name>
        <dbReference type="ChEBI" id="CHEBI:30413"/>
    </ligand>
</feature>
<dbReference type="PRINTS" id="PR00067">
    <property type="entry name" value="CATALASE"/>
</dbReference>
<evidence type="ECO:0000256" key="8">
    <source>
        <dbReference type="ARBA" id="ARBA00023004"/>
    </source>
</evidence>
<dbReference type="OrthoDB" id="9760293at2"/>
<evidence type="ECO:0000256" key="6">
    <source>
        <dbReference type="ARBA" id="ARBA00022723"/>
    </source>
</evidence>
<dbReference type="Pfam" id="PF18011">
    <property type="entry name" value="Catalase_C"/>
    <property type="match status" value="1"/>
</dbReference>
<dbReference type="SUPFAM" id="SSF52317">
    <property type="entry name" value="Class I glutamine amidotransferase-like"/>
    <property type="match status" value="1"/>
</dbReference>
<keyword evidence="5 10" id="KW-0349">Heme</keyword>
<dbReference type="SUPFAM" id="SSF56634">
    <property type="entry name" value="Heme-dependent catalase-like"/>
    <property type="match status" value="1"/>
</dbReference>
<sequence length="732" mass="81514">MTMAKKSSEKSKAPVQQENDKTQKLESFIADSTGEFMTTNHGLKINDDQNSLKAGDRGATLLEDFILREKITHFDHERIPERIVHARGSAAHGTFKVYEDMSEVTKAAFLCDPGAETPVFVRFSTVAGSRGSSDLARDVRGFAVKFYTQEGNFDLVGNNMPVFFIQDAIKFPDLIHAVKPEPDNEMPQAASAHDTFWDFISQMPESSHMVMWAMSDRALPRSYRMMEGFGVHTFRLVNKLGVASFVKFHWKPLLGVHAVAWDEAQNISGKDPDFHRRDLWDAIEAGAFPEWELGVQIVPEEDEFKFEFDLLDPTKLIPEELVPVQRIGKMTLNRNPDNFFAETEQVAFHVGHVVPGIDFTNDPLLQGRLFSYTDTQLIRLGGPNFHEIPINRPVVPVHNNQRDGHMRQTINRGKTSYGPNAIAVNDPQQAKASEGGFVSYNERIDAKKIRARSRSFFDHFSQARLFFNSQSEPEKNHITDALSFELGKVKTVSIRERMLAVLAQIDKGLAAEVAYALGLHIPKIPLEELNNSIPADGERTEYASTNPEGSLAKSEALSMAGTIKDTIKTRKIAILAADGVNEKSLSTVKDALIAEGAVVHIIAPKLGQIISEEDKLITVDESLLTAASVLYDAVYVPGGGNSVATLEAEANAVHFLNKAFKHCKAIATDAEALQVLEATYFFKKLPAEYTEETVMREGILVSGKTKELAGTFVKMIAMHRFWERENPRKIPA</sequence>
<feature type="cross-link" description="3'-histidyl-3-tyrosine (His-Tyr)" evidence="14">
    <location>
        <begin position="349"/>
        <end position="372"/>
    </location>
</feature>
<proteinExistence type="inferred from homology"/>
<comment type="catalytic activity">
    <reaction evidence="10 15">
        <text>2 H2O2 = O2 + 2 H2O</text>
        <dbReference type="Rhea" id="RHEA:20309"/>
        <dbReference type="ChEBI" id="CHEBI:15377"/>
        <dbReference type="ChEBI" id="CHEBI:15379"/>
        <dbReference type="ChEBI" id="CHEBI:16240"/>
        <dbReference type="EC" id="1.11.1.6"/>
    </reaction>
</comment>
<feature type="binding site" evidence="13">
    <location>
        <position position="122"/>
    </location>
    <ligand>
        <name>heme</name>
        <dbReference type="ChEBI" id="CHEBI:30413"/>
    </ligand>
</feature>
<dbReference type="InterPro" id="IPR018028">
    <property type="entry name" value="Catalase"/>
</dbReference>
<feature type="domain" description="Catalase core" evidence="17">
    <location>
        <begin position="38"/>
        <end position="426"/>
    </location>
</feature>
<dbReference type="InterPro" id="IPR024708">
    <property type="entry name" value="Catalase_AS"/>
</dbReference>
<dbReference type="CDD" id="cd08155">
    <property type="entry name" value="catalase_clade_2"/>
    <property type="match status" value="1"/>
</dbReference>
<dbReference type="InterPro" id="IPR043156">
    <property type="entry name" value="Catalase_clade2_helical"/>
</dbReference>
<dbReference type="InterPro" id="IPR011614">
    <property type="entry name" value="Catalase_core"/>
</dbReference>
<evidence type="ECO:0000313" key="18">
    <source>
        <dbReference type="EMBL" id="PWS29680.1"/>
    </source>
</evidence>